<dbReference type="Proteomes" id="UP000008514">
    <property type="component" value="Chromosome"/>
</dbReference>
<dbReference type="Pfam" id="PF00226">
    <property type="entry name" value="DnaJ"/>
    <property type="match status" value="1"/>
</dbReference>
<reference evidence="3" key="1">
    <citation type="submission" date="2006-03" db="EMBL/GenBank/DDBJ databases">
        <authorList>
            <person name="Bowman J."/>
            <person name="Ferriera S."/>
            <person name="Johnson J."/>
            <person name="Kravitz S."/>
            <person name="Halpern A."/>
            <person name="Remington K."/>
            <person name="Beeson K."/>
            <person name="Tran B."/>
            <person name="Rogers Y.-H."/>
            <person name="Friedman R."/>
            <person name="Venter J.C."/>
        </authorList>
    </citation>
    <scope>NUCLEOTIDE SEQUENCE [LARGE SCALE GENOMIC DNA]</scope>
    <source>
        <strain evidence="3">ATCC 700755</strain>
    </source>
</reference>
<evidence type="ECO:0000256" key="1">
    <source>
        <dbReference type="SAM" id="Phobius"/>
    </source>
</evidence>
<dbReference type="RefSeq" id="WP_015024361.1">
    <property type="nucleotide sequence ID" value="NC_018721.1"/>
</dbReference>
<feature type="domain" description="J" evidence="2">
    <location>
        <begin position="195"/>
        <end position="257"/>
    </location>
</feature>
<keyword evidence="4" id="KW-1185">Reference proteome</keyword>
<dbReference type="OrthoDB" id="9779622at2"/>
<dbReference type="InterPro" id="IPR050817">
    <property type="entry name" value="DjlA_DnaK_co-chaperone"/>
</dbReference>
<dbReference type="InterPro" id="IPR001623">
    <property type="entry name" value="DnaJ_domain"/>
</dbReference>
<sequence>MILYLYSKFYSLKWIGAILGFFYMRFGGAILGFIIGSILDRIFSSSSTGRGGAFGKVFQDQKGEVSSGDFELNLLSLASLVIRADGKVTQKEMDYVRLYFVQSYGKERANATFRTFNDVIKDREISVPRICEYLRPRVRYEVRLQILHFLFNISNADGHVSESELQVLLSISQNLRVANSDFESIKAMFFKSADNAYKILEIEKSASDSELKKAYRTMAKKYHPDKLQHMDQAYQKGAQEKFNKVQEAYEQIQKERGL</sequence>
<dbReference type="PRINTS" id="PR00625">
    <property type="entry name" value="JDOMAIN"/>
</dbReference>
<evidence type="ECO:0000259" key="2">
    <source>
        <dbReference type="PROSITE" id="PS50076"/>
    </source>
</evidence>
<dbReference type="CDD" id="cd07316">
    <property type="entry name" value="terB_like_DjlA"/>
    <property type="match status" value="1"/>
</dbReference>
<dbReference type="InterPro" id="IPR007791">
    <property type="entry name" value="DjlA_N"/>
</dbReference>
<organism evidence="3 4">
    <name type="scientific">Psychroflexus torquis (strain ATCC 700755 / CIP 106069 / ACAM 623)</name>
    <dbReference type="NCBI Taxonomy" id="313595"/>
    <lineage>
        <taxon>Bacteria</taxon>
        <taxon>Pseudomonadati</taxon>
        <taxon>Bacteroidota</taxon>
        <taxon>Flavobacteriia</taxon>
        <taxon>Flavobacteriales</taxon>
        <taxon>Flavobacteriaceae</taxon>
        <taxon>Psychroflexus</taxon>
    </lineage>
</organism>
<keyword evidence="1" id="KW-0812">Transmembrane</keyword>
<dbReference type="PROSITE" id="PS50076">
    <property type="entry name" value="DNAJ_2"/>
    <property type="match status" value="1"/>
</dbReference>
<dbReference type="HOGENOM" id="CLU_066221_2_0_10"/>
<dbReference type="SMART" id="SM00271">
    <property type="entry name" value="DnaJ"/>
    <property type="match status" value="1"/>
</dbReference>
<protein>
    <submittedName>
        <fullName evidence="3">Dna-J like membrane chaperone protein DjlA</fullName>
    </submittedName>
</protein>
<proteinExistence type="predicted"/>
<dbReference type="InterPro" id="IPR036869">
    <property type="entry name" value="J_dom_sf"/>
</dbReference>
<gene>
    <name evidence="3" type="ordered locus">P700755_001978</name>
</gene>
<keyword evidence="1" id="KW-1133">Transmembrane helix</keyword>
<evidence type="ECO:0000313" key="3">
    <source>
        <dbReference type="EMBL" id="AFU68775.1"/>
    </source>
</evidence>
<dbReference type="InterPro" id="IPR029024">
    <property type="entry name" value="TerB-like"/>
</dbReference>
<dbReference type="STRING" id="313595.P700755_001978"/>
<dbReference type="Gene3D" id="1.10.3680.10">
    <property type="entry name" value="TerB-like"/>
    <property type="match status" value="1"/>
</dbReference>
<dbReference type="SUPFAM" id="SSF46565">
    <property type="entry name" value="Chaperone J-domain"/>
    <property type="match status" value="1"/>
</dbReference>
<accession>K4ITG6</accession>
<feature type="transmembrane region" description="Helical" evidence="1">
    <location>
        <begin position="14"/>
        <end position="39"/>
    </location>
</feature>
<keyword evidence="1" id="KW-0472">Membrane</keyword>
<dbReference type="Pfam" id="PF05099">
    <property type="entry name" value="TerB"/>
    <property type="match status" value="1"/>
</dbReference>
<dbReference type="eggNOG" id="COG1076">
    <property type="taxonomic scope" value="Bacteria"/>
</dbReference>
<evidence type="ECO:0000313" key="4">
    <source>
        <dbReference type="Proteomes" id="UP000008514"/>
    </source>
</evidence>
<dbReference type="PANTHER" id="PTHR24074">
    <property type="entry name" value="CO-CHAPERONE PROTEIN DJLA"/>
    <property type="match status" value="1"/>
</dbReference>
<name>K4ITG6_PSYTT</name>
<dbReference type="CDD" id="cd06257">
    <property type="entry name" value="DnaJ"/>
    <property type="match status" value="1"/>
</dbReference>
<dbReference type="EMBL" id="CP003879">
    <property type="protein sequence ID" value="AFU68775.1"/>
    <property type="molecule type" value="Genomic_DNA"/>
</dbReference>
<dbReference type="KEGG" id="ptq:P700755_001978"/>
<reference evidence="3" key="2">
    <citation type="submission" date="2012-09" db="EMBL/GenBank/DDBJ databases">
        <title>The complete sequence of Psychroflexus torquis an extreme psychrophile from sea-ice that is stimulated by light.</title>
        <authorList>
            <person name="Feng S."/>
            <person name="Powell S.M."/>
            <person name="Bowman J.P."/>
        </authorList>
    </citation>
    <scope>NUCLEOTIDE SEQUENCE [LARGE SCALE GENOMIC DNA]</scope>
    <source>
        <strain evidence="3">ATCC 700755</strain>
    </source>
</reference>
<dbReference type="SUPFAM" id="SSF158682">
    <property type="entry name" value="TerB-like"/>
    <property type="match status" value="1"/>
</dbReference>
<dbReference type="Gene3D" id="1.10.287.110">
    <property type="entry name" value="DnaJ domain"/>
    <property type="match status" value="1"/>
</dbReference>
<dbReference type="AlphaFoldDB" id="K4ITG6"/>